<keyword evidence="1" id="KW-0812">Transmembrane</keyword>
<protein>
    <submittedName>
        <fullName evidence="2">Multidrug efflux pump subunit AcrB</fullName>
    </submittedName>
</protein>
<feature type="transmembrane region" description="Helical" evidence="1">
    <location>
        <begin position="6"/>
        <end position="27"/>
    </location>
</feature>
<evidence type="ECO:0000256" key="1">
    <source>
        <dbReference type="SAM" id="Phobius"/>
    </source>
</evidence>
<keyword evidence="1" id="KW-1133">Transmembrane helix</keyword>
<reference evidence="2 3" key="1">
    <citation type="submission" date="2020-08" db="EMBL/GenBank/DDBJ databases">
        <title>Genomic Encyclopedia of Type Strains, Phase IV (KMG-V): Genome sequencing to study the core and pangenomes of soil and plant-associated prokaryotes.</title>
        <authorList>
            <person name="Whitman W."/>
        </authorList>
    </citation>
    <scope>NUCLEOTIDE SEQUENCE [LARGE SCALE GENOMIC DNA]</scope>
    <source>
        <strain evidence="2 3">M8US30</strain>
    </source>
</reference>
<keyword evidence="1" id="KW-0472">Membrane</keyword>
<dbReference type="AlphaFoldDB" id="A0A7W8J6W7"/>
<sequence>MQPFSVASFMGLIMVIGIVAKNGMLLLDAEARFRDEGMSPPRMRYCTLDAAGCGPS</sequence>
<comment type="caution">
    <text evidence="2">The sequence shown here is derived from an EMBL/GenBank/DDBJ whole genome shotgun (WGS) entry which is preliminary data.</text>
</comment>
<dbReference type="SUPFAM" id="SSF82866">
    <property type="entry name" value="Multidrug efflux transporter AcrB transmembrane domain"/>
    <property type="match status" value="1"/>
</dbReference>
<name>A0A7W8J6W7_9BACT</name>
<dbReference type="Gene3D" id="1.20.1640.10">
    <property type="entry name" value="Multidrug efflux transporter AcrB transmembrane domain"/>
    <property type="match status" value="1"/>
</dbReference>
<organism evidence="2 3">
    <name type="scientific">Tunturiibacter lichenicola</name>
    <dbReference type="NCBI Taxonomy" id="2051959"/>
    <lineage>
        <taxon>Bacteria</taxon>
        <taxon>Pseudomonadati</taxon>
        <taxon>Acidobacteriota</taxon>
        <taxon>Terriglobia</taxon>
        <taxon>Terriglobales</taxon>
        <taxon>Acidobacteriaceae</taxon>
        <taxon>Tunturiibacter</taxon>
    </lineage>
</organism>
<dbReference type="Proteomes" id="UP000569092">
    <property type="component" value="Unassembled WGS sequence"/>
</dbReference>
<evidence type="ECO:0000313" key="3">
    <source>
        <dbReference type="Proteomes" id="UP000569092"/>
    </source>
</evidence>
<proteinExistence type="predicted"/>
<accession>A0A7W8J6W7</accession>
<dbReference type="EMBL" id="JACHDZ010000002">
    <property type="protein sequence ID" value="MBB5343755.1"/>
    <property type="molecule type" value="Genomic_DNA"/>
</dbReference>
<evidence type="ECO:0000313" key="2">
    <source>
        <dbReference type="EMBL" id="MBB5343755.1"/>
    </source>
</evidence>
<gene>
    <name evidence="2" type="ORF">HDF10_001730</name>
</gene>